<dbReference type="GeneID" id="20525974"/>
<feature type="region of interest" description="Disordered" evidence="1">
    <location>
        <begin position="202"/>
        <end position="230"/>
    </location>
</feature>
<dbReference type="EMBL" id="KB932202">
    <property type="protein sequence ID" value="KCV71830.1"/>
    <property type="molecule type" value="Genomic_DNA"/>
</dbReference>
<evidence type="ECO:0000313" key="3">
    <source>
        <dbReference type="EMBL" id="KCV71830.1"/>
    </source>
</evidence>
<accession>A0A058ZBM9</accession>
<dbReference type="AlphaFoldDB" id="A0A058ZBM9"/>
<reference evidence="3" key="1">
    <citation type="submission" date="2013-04" db="EMBL/GenBank/DDBJ databases">
        <title>The Genome Sequence of Fonticula alba ATCC 38817.</title>
        <authorList>
            <consortium name="The Broad Institute Genomics Platform"/>
            <person name="Russ C."/>
            <person name="Cuomo C."/>
            <person name="Burger G."/>
            <person name="Gray M.W."/>
            <person name="Holland P.W.H."/>
            <person name="King N."/>
            <person name="Lang F.B.F."/>
            <person name="Roger A.J."/>
            <person name="Ruiz-Trillo I."/>
            <person name="Brown M."/>
            <person name="Walker B."/>
            <person name="Young S."/>
            <person name="Zeng Q."/>
            <person name="Gargeya S."/>
            <person name="Fitzgerald M."/>
            <person name="Haas B."/>
            <person name="Abouelleil A."/>
            <person name="Allen A.W."/>
            <person name="Alvarado L."/>
            <person name="Arachchi H.M."/>
            <person name="Berlin A.M."/>
            <person name="Chapman S.B."/>
            <person name="Gainer-Dewar J."/>
            <person name="Goldberg J."/>
            <person name="Griggs A."/>
            <person name="Gujja S."/>
            <person name="Hansen M."/>
            <person name="Howarth C."/>
            <person name="Imamovic A."/>
            <person name="Ireland A."/>
            <person name="Larimer J."/>
            <person name="McCowan C."/>
            <person name="Murphy C."/>
            <person name="Pearson M."/>
            <person name="Poon T.W."/>
            <person name="Priest M."/>
            <person name="Roberts A."/>
            <person name="Saif S."/>
            <person name="Shea T."/>
            <person name="Sisk P."/>
            <person name="Sykes S."/>
            <person name="Wortman J."/>
            <person name="Nusbaum C."/>
            <person name="Birren B."/>
        </authorList>
    </citation>
    <scope>NUCLEOTIDE SEQUENCE [LARGE SCALE GENOMIC DNA]</scope>
    <source>
        <strain evidence="3">ATCC 38817</strain>
    </source>
</reference>
<dbReference type="eggNOG" id="KOG1672">
    <property type="taxonomic scope" value="Eukaryota"/>
</dbReference>
<dbReference type="Proteomes" id="UP000030693">
    <property type="component" value="Unassembled WGS sequence"/>
</dbReference>
<feature type="domain" description="Thioredoxin" evidence="2">
    <location>
        <begin position="73"/>
        <end position="143"/>
    </location>
</feature>
<dbReference type="OrthoDB" id="10257948at2759"/>
<dbReference type="OMA" id="CVIAFID"/>
<evidence type="ECO:0000313" key="4">
    <source>
        <dbReference type="Proteomes" id="UP000030693"/>
    </source>
</evidence>
<dbReference type="InterPro" id="IPR013766">
    <property type="entry name" value="Thioredoxin_domain"/>
</dbReference>
<dbReference type="CDD" id="cd02989">
    <property type="entry name" value="Phd_like_TxnDC9"/>
    <property type="match status" value="1"/>
</dbReference>
<evidence type="ECO:0000259" key="2">
    <source>
        <dbReference type="Pfam" id="PF00085"/>
    </source>
</evidence>
<gene>
    <name evidence="3" type="ORF">H696_01249</name>
</gene>
<keyword evidence="4" id="KW-1185">Reference proteome</keyword>
<dbReference type="RefSeq" id="XP_009493408.1">
    <property type="nucleotide sequence ID" value="XM_009495133.1"/>
</dbReference>
<dbReference type="SUPFAM" id="SSF52833">
    <property type="entry name" value="Thioredoxin-like"/>
    <property type="match status" value="1"/>
</dbReference>
<dbReference type="PANTHER" id="PTHR21148">
    <property type="entry name" value="THIOREDOXIN DOMAIN-CONTAINING PROTEIN 9"/>
    <property type="match status" value="1"/>
</dbReference>
<dbReference type="Pfam" id="PF00085">
    <property type="entry name" value="Thioredoxin"/>
    <property type="match status" value="1"/>
</dbReference>
<dbReference type="InterPro" id="IPR036249">
    <property type="entry name" value="Thioredoxin-like_sf"/>
</dbReference>
<protein>
    <recommendedName>
        <fullName evidence="2">Thioredoxin domain-containing protein</fullName>
    </recommendedName>
</protein>
<proteinExistence type="predicted"/>
<evidence type="ECO:0000256" key="1">
    <source>
        <dbReference type="SAM" id="MobiDB-lite"/>
    </source>
</evidence>
<dbReference type="STRING" id="691883.A0A058ZBM9"/>
<dbReference type="Gene3D" id="3.40.30.10">
    <property type="entry name" value="Glutaredoxin"/>
    <property type="match status" value="1"/>
</dbReference>
<organism evidence="3">
    <name type="scientific">Fonticula alba</name>
    <name type="common">Slime mold</name>
    <dbReference type="NCBI Taxonomy" id="691883"/>
    <lineage>
        <taxon>Eukaryota</taxon>
        <taxon>Rotosphaerida</taxon>
        <taxon>Fonticulaceae</taxon>
        <taxon>Fonticula</taxon>
    </lineage>
</organism>
<sequence length="230" mass="25902">MDFPLDTNIDELEDDLLSMLEGDTNIGHAFREKRLLELKLQAERAQMMQDLQYGKYTEVTEDKQVLDMTTKLPFVVIHFYRSDFARCDIMHRHLEKVAKKYTDTKFARGDVTKLPFMVEKLRIQVLPCVIFFINGVTNGRLLGFEDLGNTDHFTTEQLEARLRQAGVIGRPGESLTAAVNLASRAAKVRDGAYADAFAKRTSGAGSLGGARRSARRGINSDSDYSDDEDD</sequence>
<name>A0A058ZBM9_FONAL</name>